<sequence length="470" mass="51015">MKIIKHIWTELQLPKHALDAVHLTGDDRLVPTSFHVADLAQATIALSALAARLVDATHNDSQVARAVTVDRKHAVCEFASEHLYCVNNKPAPGVWGTLGGLHKTNNGFVRMHDSFPNHRAAALKLLDLPEDATRDDVAARIAGWDAMDLESAAQKNRAVIYALRSYHEWDQSLQGRAIPDVPISVKQVTNTAPAGRLAHLPRQADRSLRGIRVLDLSRVIAAPVAGKTLAAHGADILWITSPNLPSLPDLDIDVQRGKRTIQLDLNNPTDANKLRDLIKEADVFLQSYRPSSLAARGFSTADLVKLKPNIVVANLSAWGTEGPWSEARGFDSMVQTATGLNVSEAEHFRDGSPARPLPMQALDHASGYLLATGISAALYQTATEGGSWEVNVSLAGVGNYLRSLGQIGGRTGFEGAVRSPGELVEEYMMEKRDTDFGSLKAVKHTAKIEGKMPGWDIMPKQLGSEEAVWM</sequence>
<name>M2Y0F8_DOTSN</name>
<dbReference type="InterPro" id="IPR003673">
    <property type="entry name" value="CoA-Trfase_fam_III"/>
</dbReference>
<dbReference type="OMA" id="RFWRTAD"/>
<dbReference type="PANTHER" id="PTHR48228:SF4">
    <property type="entry name" value="BLR3030 PROTEIN"/>
    <property type="match status" value="1"/>
</dbReference>
<proteinExistence type="inferred from homology"/>
<organism evidence="2 3">
    <name type="scientific">Dothistroma septosporum (strain NZE10 / CBS 128990)</name>
    <name type="common">Red band needle blight fungus</name>
    <name type="synonym">Mycosphaerella pini</name>
    <dbReference type="NCBI Taxonomy" id="675120"/>
    <lineage>
        <taxon>Eukaryota</taxon>
        <taxon>Fungi</taxon>
        <taxon>Dikarya</taxon>
        <taxon>Ascomycota</taxon>
        <taxon>Pezizomycotina</taxon>
        <taxon>Dothideomycetes</taxon>
        <taxon>Dothideomycetidae</taxon>
        <taxon>Mycosphaerellales</taxon>
        <taxon>Mycosphaerellaceae</taxon>
        <taxon>Dothistroma</taxon>
    </lineage>
</organism>
<dbReference type="EMBL" id="KB446546">
    <property type="protein sequence ID" value="EME38799.1"/>
    <property type="molecule type" value="Genomic_DNA"/>
</dbReference>
<evidence type="ECO:0000313" key="2">
    <source>
        <dbReference type="EMBL" id="EME38799.1"/>
    </source>
</evidence>
<dbReference type="AlphaFoldDB" id="M2Y0F8"/>
<dbReference type="PANTHER" id="PTHR48228">
    <property type="entry name" value="SUCCINYL-COA--D-CITRAMALATE COA-TRANSFERASE"/>
    <property type="match status" value="1"/>
</dbReference>
<dbReference type="HOGENOM" id="CLU_021588_0_0_1"/>
<dbReference type="GO" id="GO:0003824">
    <property type="term" value="F:catalytic activity"/>
    <property type="evidence" value="ECO:0007669"/>
    <property type="project" value="InterPro"/>
</dbReference>
<evidence type="ECO:0000313" key="3">
    <source>
        <dbReference type="Proteomes" id="UP000016933"/>
    </source>
</evidence>
<dbReference type="OrthoDB" id="5863171at2759"/>
<dbReference type="Gene3D" id="3.40.50.10540">
    <property type="entry name" value="Crotonobetainyl-coa:carnitine coa-transferase, domain 1"/>
    <property type="match status" value="1"/>
</dbReference>
<gene>
    <name evidence="2" type="ORF">DOTSEDRAFT_140370</name>
</gene>
<dbReference type="SUPFAM" id="SSF89796">
    <property type="entry name" value="CoA-transferase family III (CaiB/BaiF)"/>
    <property type="match status" value="2"/>
</dbReference>
<dbReference type="InterPro" id="IPR050509">
    <property type="entry name" value="CoA-transferase_III"/>
</dbReference>
<dbReference type="InterPro" id="IPR023606">
    <property type="entry name" value="CoA-Trfase_III_dom_1_sf"/>
</dbReference>
<evidence type="ECO:0000256" key="1">
    <source>
        <dbReference type="ARBA" id="ARBA00008383"/>
    </source>
</evidence>
<evidence type="ECO:0008006" key="4">
    <source>
        <dbReference type="Google" id="ProtNLM"/>
    </source>
</evidence>
<dbReference type="eggNOG" id="KOG3957">
    <property type="taxonomic scope" value="Eukaryota"/>
</dbReference>
<reference evidence="2 3" key="2">
    <citation type="journal article" date="2012" name="PLoS Pathog.">
        <title>Diverse lifestyles and strategies of plant pathogenesis encoded in the genomes of eighteen Dothideomycetes fungi.</title>
        <authorList>
            <person name="Ohm R.A."/>
            <person name="Feau N."/>
            <person name="Henrissat B."/>
            <person name="Schoch C.L."/>
            <person name="Horwitz B.A."/>
            <person name="Barry K.W."/>
            <person name="Condon B.J."/>
            <person name="Copeland A.C."/>
            <person name="Dhillon B."/>
            <person name="Glaser F."/>
            <person name="Hesse C.N."/>
            <person name="Kosti I."/>
            <person name="LaButti K."/>
            <person name="Lindquist E.A."/>
            <person name="Lucas S."/>
            <person name="Salamov A.A."/>
            <person name="Bradshaw R.E."/>
            <person name="Ciuffetti L."/>
            <person name="Hamelin R.C."/>
            <person name="Kema G.H.J."/>
            <person name="Lawrence C."/>
            <person name="Scott J.A."/>
            <person name="Spatafora J.W."/>
            <person name="Turgeon B.G."/>
            <person name="de Wit P.J.G.M."/>
            <person name="Zhong S."/>
            <person name="Goodwin S.B."/>
            <person name="Grigoriev I.V."/>
        </authorList>
    </citation>
    <scope>NUCLEOTIDE SEQUENCE [LARGE SCALE GENOMIC DNA]</scope>
    <source>
        <strain evidence="3">NZE10 / CBS 128990</strain>
    </source>
</reference>
<comment type="similarity">
    <text evidence="1">Belongs to the CoA-transferase III family.</text>
</comment>
<reference evidence="3" key="1">
    <citation type="journal article" date="2012" name="PLoS Genet.">
        <title>The genomes of the fungal plant pathogens Cladosporium fulvum and Dothistroma septosporum reveal adaptation to different hosts and lifestyles but also signatures of common ancestry.</title>
        <authorList>
            <person name="de Wit P.J.G.M."/>
            <person name="van der Burgt A."/>
            <person name="Oekmen B."/>
            <person name="Stergiopoulos I."/>
            <person name="Abd-Elsalam K.A."/>
            <person name="Aerts A.L."/>
            <person name="Bahkali A.H."/>
            <person name="Beenen H.G."/>
            <person name="Chettri P."/>
            <person name="Cox M.P."/>
            <person name="Datema E."/>
            <person name="de Vries R.P."/>
            <person name="Dhillon B."/>
            <person name="Ganley A.R."/>
            <person name="Griffiths S.A."/>
            <person name="Guo Y."/>
            <person name="Hamelin R.C."/>
            <person name="Henrissat B."/>
            <person name="Kabir M.S."/>
            <person name="Jashni M.K."/>
            <person name="Kema G."/>
            <person name="Klaubauf S."/>
            <person name="Lapidus A."/>
            <person name="Levasseur A."/>
            <person name="Lindquist E."/>
            <person name="Mehrabi R."/>
            <person name="Ohm R.A."/>
            <person name="Owen T.J."/>
            <person name="Salamov A."/>
            <person name="Schwelm A."/>
            <person name="Schijlen E."/>
            <person name="Sun H."/>
            <person name="van den Burg H.A."/>
            <person name="van Ham R.C.H.J."/>
            <person name="Zhang S."/>
            <person name="Goodwin S.B."/>
            <person name="Grigoriev I.V."/>
            <person name="Collemare J."/>
            <person name="Bradshaw R.E."/>
        </authorList>
    </citation>
    <scope>NUCLEOTIDE SEQUENCE [LARGE SCALE GENOMIC DNA]</scope>
    <source>
        <strain evidence="3">NZE10 / CBS 128990</strain>
    </source>
</reference>
<dbReference type="STRING" id="675120.M2Y0F8"/>
<dbReference type="Proteomes" id="UP000016933">
    <property type="component" value="Unassembled WGS sequence"/>
</dbReference>
<protein>
    <recommendedName>
        <fullName evidence="4">CoA-transferase family III</fullName>
    </recommendedName>
</protein>
<keyword evidence="3" id="KW-1185">Reference proteome</keyword>
<dbReference type="Pfam" id="PF02515">
    <property type="entry name" value="CoA_transf_3"/>
    <property type="match status" value="1"/>
</dbReference>
<accession>M2Y0F8</accession>